<feature type="region of interest" description="Disordered" evidence="2">
    <location>
        <begin position="57"/>
        <end position="127"/>
    </location>
</feature>
<feature type="region of interest" description="Disordered" evidence="2">
    <location>
        <begin position="392"/>
        <end position="421"/>
    </location>
</feature>
<dbReference type="InterPro" id="IPR011993">
    <property type="entry name" value="PH-like_dom_sf"/>
</dbReference>
<evidence type="ECO:0000256" key="1">
    <source>
        <dbReference type="ARBA" id="ARBA00022553"/>
    </source>
</evidence>
<proteinExistence type="predicted"/>
<evidence type="ECO:0000313" key="5">
    <source>
        <dbReference type="Proteomes" id="UP001142489"/>
    </source>
</evidence>
<gene>
    <name evidence="4" type="ORF">JRQ81_000480</name>
</gene>
<dbReference type="Pfam" id="PF02174">
    <property type="entry name" value="IRS"/>
    <property type="match status" value="1"/>
</dbReference>
<feature type="compositionally biased region" description="Gly residues" evidence="2">
    <location>
        <begin position="82"/>
        <end position="91"/>
    </location>
</feature>
<keyword evidence="1" id="KW-0597">Phosphoprotein</keyword>
<feature type="region of interest" description="Disordered" evidence="2">
    <location>
        <begin position="140"/>
        <end position="264"/>
    </location>
</feature>
<organism evidence="4 5">
    <name type="scientific">Phrynocephalus forsythii</name>
    <dbReference type="NCBI Taxonomy" id="171643"/>
    <lineage>
        <taxon>Eukaryota</taxon>
        <taxon>Metazoa</taxon>
        <taxon>Chordata</taxon>
        <taxon>Craniata</taxon>
        <taxon>Vertebrata</taxon>
        <taxon>Euteleostomi</taxon>
        <taxon>Lepidosauria</taxon>
        <taxon>Squamata</taxon>
        <taxon>Bifurcata</taxon>
        <taxon>Unidentata</taxon>
        <taxon>Episquamata</taxon>
        <taxon>Toxicofera</taxon>
        <taxon>Iguania</taxon>
        <taxon>Acrodonta</taxon>
        <taxon>Agamidae</taxon>
        <taxon>Agaminae</taxon>
        <taxon>Phrynocephalus</taxon>
    </lineage>
</organism>
<dbReference type="GO" id="GO:0008286">
    <property type="term" value="P:insulin receptor signaling pathway"/>
    <property type="evidence" value="ECO:0007669"/>
    <property type="project" value="InterPro"/>
</dbReference>
<dbReference type="InterPro" id="IPR039011">
    <property type="entry name" value="IRS"/>
</dbReference>
<evidence type="ECO:0000259" key="3">
    <source>
        <dbReference type="PROSITE" id="PS51064"/>
    </source>
</evidence>
<comment type="caution">
    <text evidence="4">The sequence shown here is derived from an EMBL/GenBank/DDBJ whole genome shotgun (WGS) entry which is preliminary data.</text>
</comment>
<dbReference type="PANTHER" id="PTHR10614:SF7">
    <property type="entry name" value="INSULIN RECEPTOR SUBSTRATE 2"/>
    <property type="match status" value="1"/>
</dbReference>
<reference evidence="4" key="1">
    <citation type="journal article" date="2023" name="DNA Res.">
        <title>Chromosome-level genome assembly of Phrynocephalus forsythii using third-generation DNA sequencing and Hi-C analysis.</title>
        <authorList>
            <person name="Qi Y."/>
            <person name="Zhao W."/>
            <person name="Zhao Y."/>
            <person name="Niu C."/>
            <person name="Cao S."/>
            <person name="Zhang Y."/>
        </authorList>
    </citation>
    <scope>NUCLEOTIDE SEQUENCE</scope>
    <source>
        <tissue evidence="4">Muscle</tissue>
    </source>
</reference>
<sequence>MNIRRCGHSDSFFFMELGRSASTGPGELWMQADDAVVAQHIHETILEAMKALRELAELRPRSKSQSSSSSSSSSSAASAASAGGGGGGGAGRLSLMCSRPISVPGPRRRHHPRPPCAALPPSQTGLLRRSRTDILAVAGGAAATVSARPRTGSESDGLKAGTLPGSPLSPDAGRTPPSRRSHLPPGRSLPLASKLAADPGAAQSQARPSGSSASSGSPNDGAAFPAFEDLGSSPAGHLRTSSSLTRTHNVHTPETPPGQHLDGSYIAMDRGHLCYWPGPCESTGKDMGPRKRTYSLTTPARQLLLPLPHSSTSLDEYTLMQATLPAAGSSSPRAASVPYPEDYCDVDIGSGGTSSSSSSHLGYSTGKEEDYMPMAPRVLSLLPLQSDPPNGYMSMSPTSLSPPGPVLRPAPSRISSESSSEDSSYMYMWGTNVRLSGDSLDGRPTSGGDYISMSPVVVPSSMNNGFGGLGPGIQSCPSHAFRNQAALLGRRRTVTSMYL</sequence>
<evidence type="ECO:0000256" key="2">
    <source>
        <dbReference type="SAM" id="MobiDB-lite"/>
    </source>
</evidence>
<evidence type="ECO:0000313" key="4">
    <source>
        <dbReference type="EMBL" id="KAJ7344530.1"/>
    </source>
</evidence>
<dbReference type="PROSITE" id="PS51064">
    <property type="entry name" value="IRS_PTB"/>
    <property type="match status" value="1"/>
</dbReference>
<dbReference type="GO" id="GO:0005158">
    <property type="term" value="F:insulin receptor binding"/>
    <property type="evidence" value="ECO:0007669"/>
    <property type="project" value="InterPro"/>
</dbReference>
<accession>A0A9Q0Y5E9</accession>
<dbReference type="PRINTS" id="PR00628">
    <property type="entry name" value="INSULINRSI"/>
</dbReference>
<dbReference type="PANTHER" id="PTHR10614">
    <property type="entry name" value="INSULIN RECEPTOR SUBSTRATE"/>
    <property type="match status" value="1"/>
</dbReference>
<feature type="compositionally biased region" description="Polar residues" evidence="2">
    <location>
        <begin position="239"/>
        <end position="252"/>
    </location>
</feature>
<dbReference type="Proteomes" id="UP001142489">
    <property type="component" value="Unassembled WGS sequence"/>
</dbReference>
<keyword evidence="5" id="KW-1185">Reference proteome</keyword>
<dbReference type="InterPro" id="IPR002404">
    <property type="entry name" value="IRS_PTB"/>
</dbReference>
<feature type="compositionally biased region" description="Low complexity" evidence="2">
    <location>
        <begin position="200"/>
        <end position="223"/>
    </location>
</feature>
<dbReference type="EMBL" id="JAPFRF010000001">
    <property type="protein sequence ID" value="KAJ7344530.1"/>
    <property type="molecule type" value="Genomic_DNA"/>
</dbReference>
<dbReference type="GO" id="GO:0043548">
    <property type="term" value="F:phosphatidylinositol 3-kinase binding"/>
    <property type="evidence" value="ECO:0007669"/>
    <property type="project" value="TreeGrafter"/>
</dbReference>
<dbReference type="Gene3D" id="2.30.29.30">
    <property type="entry name" value="Pleckstrin-homology domain (PH domain)/Phosphotyrosine-binding domain (PTB)"/>
    <property type="match status" value="1"/>
</dbReference>
<dbReference type="SMART" id="SM00310">
    <property type="entry name" value="PTBI"/>
    <property type="match status" value="1"/>
</dbReference>
<name>A0A9Q0Y5E9_9SAUR</name>
<protein>
    <recommendedName>
        <fullName evidence="3">IRS-type PTB domain-containing protein</fullName>
    </recommendedName>
</protein>
<dbReference type="GO" id="GO:0005829">
    <property type="term" value="C:cytosol"/>
    <property type="evidence" value="ECO:0007669"/>
    <property type="project" value="TreeGrafter"/>
</dbReference>
<dbReference type="GO" id="GO:0005886">
    <property type="term" value="C:plasma membrane"/>
    <property type="evidence" value="ECO:0007669"/>
    <property type="project" value="TreeGrafter"/>
</dbReference>
<dbReference type="OrthoDB" id="946068at2759"/>
<dbReference type="SMART" id="SM01244">
    <property type="entry name" value="IRS"/>
    <property type="match status" value="1"/>
</dbReference>
<feature type="compositionally biased region" description="Low complexity" evidence="2">
    <location>
        <begin position="66"/>
        <end position="81"/>
    </location>
</feature>
<feature type="domain" description="IRS-type PTB" evidence="3">
    <location>
        <begin position="1"/>
        <end position="56"/>
    </location>
</feature>
<dbReference type="AlphaFoldDB" id="A0A9Q0Y5E9"/>
<dbReference type="SUPFAM" id="SSF50729">
    <property type="entry name" value="PH domain-like"/>
    <property type="match status" value="1"/>
</dbReference>